<dbReference type="OrthoDB" id="288590at2759"/>
<comment type="caution">
    <text evidence="5">The sequence shown here is derived from an EMBL/GenBank/DDBJ whole genome shotgun (WGS) entry which is preliminary data.</text>
</comment>
<gene>
    <name evidence="5" type="ORF">Cgig2_027089</name>
</gene>
<dbReference type="AlphaFoldDB" id="A0A9Q1K9C1"/>
<keyword evidence="6" id="KW-1185">Reference proteome</keyword>
<keyword evidence="3" id="KW-0560">Oxidoreductase</keyword>
<feature type="domain" description="Fe2OG dioxygenase" evidence="4">
    <location>
        <begin position="49"/>
        <end position="154"/>
    </location>
</feature>
<dbReference type="InterPro" id="IPR027443">
    <property type="entry name" value="IPNS-like_sf"/>
</dbReference>
<protein>
    <recommendedName>
        <fullName evidence="4">Fe2OG dioxygenase domain-containing protein</fullName>
    </recommendedName>
</protein>
<reference evidence="5" key="1">
    <citation type="submission" date="2022-04" db="EMBL/GenBank/DDBJ databases">
        <title>Carnegiea gigantea Genome sequencing and assembly v2.</title>
        <authorList>
            <person name="Copetti D."/>
            <person name="Sanderson M.J."/>
            <person name="Burquez A."/>
            <person name="Wojciechowski M.F."/>
        </authorList>
    </citation>
    <scope>NUCLEOTIDE SEQUENCE</scope>
    <source>
        <strain evidence="5">SGP5-SGP5p</strain>
        <tissue evidence="5">Aerial part</tissue>
    </source>
</reference>
<dbReference type="InterPro" id="IPR005123">
    <property type="entry name" value="Oxoglu/Fe-dep_dioxygenase_dom"/>
</dbReference>
<dbReference type="PANTHER" id="PTHR47991">
    <property type="entry name" value="OXOGLUTARATE/IRON-DEPENDENT DIOXYGENASE"/>
    <property type="match status" value="1"/>
</dbReference>
<dbReference type="SUPFAM" id="SSF51197">
    <property type="entry name" value="Clavaminate synthase-like"/>
    <property type="match status" value="1"/>
</dbReference>
<dbReference type="InterPro" id="IPR050295">
    <property type="entry name" value="Plant_2OG-oxidoreductases"/>
</dbReference>
<dbReference type="Pfam" id="PF03171">
    <property type="entry name" value="2OG-FeII_Oxy"/>
    <property type="match status" value="1"/>
</dbReference>
<dbReference type="PROSITE" id="PS51471">
    <property type="entry name" value="FE2OG_OXY"/>
    <property type="match status" value="1"/>
</dbReference>
<accession>A0A9Q1K9C1</accession>
<evidence type="ECO:0000256" key="3">
    <source>
        <dbReference type="RuleBase" id="RU003682"/>
    </source>
</evidence>
<comment type="similarity">
    <text evidence="3">Belongs to the iron/ascorbate-dependent oxidoreductase family.</text>
</comment>
<dbReference type="GO" id="GO:0046872">
    <property type="term" value="F:metal ion binding"/>
    <property type="evidence" value="ECO:0007669"/>
    <property type="project" value="UniProtKB-KW"/>
</dbReference>
<dbReference type="EMBL" id="JAKOGI010000229">
    <property type="protein sequence ID" value="KAJ8439163.1"/>
    <property type="molecule type" value="Genomic_DNA"/>
</dbReference>
<dbReference type="Gene3D" id="2.60.120.330">
    <property type="entry name" value="B-lactam Antibiotic, Isopenicillin N Synthase, Chain"/>
    <property type="match status" value="1"/>
</dbReference>
<evidence type="ECO:0000256" key="2">
    <source>
        <dbReference type="ARBA" id="ARBA00023004"/>
    </source>
</evidence>
<evidence type="ECO:0000313" key="6">
    <source>
        <dbReference type="Proteomes" id="UP001153076"/>
    </source>
</evidence>
<organism evidence="5 6">
    <name type="scientific">Carnegiea gigantea</name>
    <dbReference type="NCBI Taxonomy" id="171969"/>
    <lineage>
        <taxon>Eukaryota</taxon>
        <taxon>Viridiplantae</taxon>
        <taxon>Streptophyta</taxon>
        <taxon>Embryophyta</taxon>
        <taxon>Tracheophyta</taxon>
        <taxon>Spermatophyta</taxon>
        <taxon>Magnoliopsida</taxon>
        <taxon>eudicotyledons</taxon>
        <taxon>Gunneridae</taxon>
        <taxon>Pentapetalae</taxon>
        <taxon>Caryophyllales</taxon>
        <taxon>Cactineae</taxon>
        <taxon>Cactaceae</taxon>
        <taxon>Cactoideae</taxon>
        <taxon>Echinocereeae</taxon>
        <taxon>Carnegiea</taxon>
    </lineage>
</organism>
<dbReference type="InterPro" id="IPR044861">
    <property type="entry name" value="IPNS-like_FE2OG_OXY"/>
</dbReference>
<sequence length="201" mass="23143">MHTCTHCLHAMLLKIHPKNIFRKTLEEYAQTVKIAHDEVVRATALLLMDTERIRKLRPEFNYYPTCPDADIVRQVSRHADVSAVSFLLIDREVEALEVLKDDQWFKVPIIPHAIVVLVGDQIEMMSNGILKSPEHRVKPDLEKERISMALFCSPDLEKEVGPLKALVTEDQPPFYTTAKSYINLFERHYTKGIRPITAVKI</sequence>
<keyword evidence="1 3" id="KW-0479">Metal-binding</keyword>
<evidence type="ECO:0000259" key="4">
    <source>
        <dbReference type="PROSITE" id="PS51471"/>
    </source>
</evidence>
<evidence type="ECO:0000313" key="5">
    <source>
        <dbReference type="EMBL" id="KAJ8439163.1"/>
    </source>
</evidence>
<evidence type="ECO:0000256" key="1">
    <source>
        <dbReference type="ARBA" id="ARBA00022723"/>
    </source>
</evidence>
<name>A0A9Q1K9C1_9CARY</name>
<keyword evidence="2 3" id="KW-0408">Iron</keyword>
<proteinExistence type="inferred from homology"/>
<dbReference type="GO" id="GO:0016491">
    <property type="term" value="F:oxidoreductase activity"/>
    <property type="evidence" value="ECO:0007669"/>
    <property type="project" value="UniProtKB-KW"/>
</dbReference>
<dbReference type="Proteomes" id="UP001153076">
    <property type="component" value="Unassembled WGS sequence"/>
</dbReference>